<dbReference type="RefSeq" id="WP_062371948.1">
    <property type="nucleotide sequence ID" value="NZ_LNCD01000101.1"/>
</dbReference>
<evidence type="ECO:0000259" key="2">
    <source>
        <dbReference type="Pfam" id="PF12200"/>
    </source>
</evidence>
<evidence type="ECO:0000313" key="3">
    <source>
        <dbReference type="EMBL" id="KWV47913.1"/>
    </source>
</evidence>
<name>A0A109JFE3_9HYPH</name>
<feature type="domain" description="DUF3597" evidence="2">
    <location>
        <begin position="3"/>
        <end position="157"/>
    </location>
</feature>
<gene>
    <name evidence="3" type="ORF">AS026_12615</name>
</gene>
<dbReference type="InterPro" id="IPR022016">
    <property type="entry name" value="DUF3597"/>
</dbReference>
<feature type="region of interest" description="Disordered" evidence="1">
    <location>
        <begin position="15"/>
        <end position="79"/>
    </location>
</feature>
<dbReference type="AlphaFoldDB" id="A0A109JFE3"/>
<dbReference type="Pfam" id="PF12200">
    <property type="entry name" value="DUF3597"/>
    <property type="match status" value="1"/>
</dbReference>
<evidence type="ECO:0000256" key="1">
    <source>
        <dbReference type="SAM" id="MobiDB-lite"/>
    </source>
</evidence>
<dbReference type="SUPFAM" id="SSF158634">
    <property type="entry name" value="RPA2825-like"/>
    <property type="match status" value="1"/>
</dbReference>
<protein>
    <recommendedName>
        <fullName evidence="2">DUF3597 domain-containing protein</fullName>
    </recommendedName>
</protein>
<comment type="caution">
    <text evidence="3">The sequence shown here is derived from an EMBL/GenBank/DDBJ whole genome shotgun (WGS) entry which is preliminary data.</text>
</comment>
<reference evidence="3 4" key="1">
    <citation type="submission" date="2015-11" db="EMBL/GenBank/DDBJ databases">
        <title>Draft Genome Sequence of the Strain BR 10423 (Rhizobium sp.) isolated from nodules of Mimosa pudica.</title>
        <authorList>
            <person name="Barauna A.C."/>
            <person name="Zilli J.E."/>
            <person name="Simoes-Araujo J.L."/>
            <person name="Reis V.M."/>
            <person name="James E.K."/>
            <person name="Reis F.B.Jr."/>
            <person name="Rouws L.F."/>
            <person name="Passos S.R."/>
            <person name="Gois S.R."/>
        </authorList>
    </citation>
    <scope>NUCLEOTIDE SEQUENCE [LARGE SCALE GENOMIC DNA]</scope>
    <source>
        <strain evidence="3 4">BR10423</strain>
    </source>
</reference>
<sequence>MGIFDRISHAILGGAQDAPAKSFPDPDPAAPANSTGSDELGAPPPPGPGAPQSDQISERPPIVTDPATGAPPPPSRPDVDVAAILDAAARISGQKLDWRHSIVDLMKAIGMDASIQERKDLATELGFSGDKDDSATMNIFLHKTLMRRLAENGGRVPSDLLD</sequence>
<organism evidence="3 4">
    <name type="scientific">Rhizobium altiplani</name>
    <dbReference type="NCBI Taxonomy" id="1864509"/>
    <lineage>
        <taxon>Bacteria</taxon>
        <taxon>Pseudomonadati</taxon>
        <taxon>Pseudomonadota</taxon>
        <taxon>Alphaproteobacteria</taxon>
        <taxon>Hyphomicrobiales</taxon>
        <taxon>Rhizobiaceae</taxon>
        <taxon>Rhizobium/Agrobacterium group</taxon>
        <taxon>Rhizobium</taxon>
    </lineage>
</organism>
<evidence type="ECO:0000313" key="4">
    <source>
        <dbReference type="Proteomes" id="UP000068164"/>
    </source>
</evidence>
<keyword evidence="4" id="KW-1185">Reference proteome</keyword>
<dbReference type="OrthoDB" id="9812045at2"/>
<proteinExistence type="predicted"/>
<dbReference type="EMBL" id="LNCD01000101">
    <property type="protein sequence ID" value="KWV47913.1"/>
    <property type="molecule type" value="Genomic_DNA"/>
</dbReference>
<accession>A0A109JFE3</accession>
<dbReference type="Proteomes" id="UP000068164">
    <property type="component" value="Unassembled WGS sequence"/>
</dbReference>